<dbReference type="InterPro" id="IPR053271">
    <property type="entry name" value="DDT_domain"/>
</dbReference>
<keyword evidence="2 3" id="KW-0539">Nucleus</keyword>
<evidence type="ECO:0000259" key="6">
    <source>
        <dbReference type="PROSITE" id="PS51136"/>
    </source>
</evidence>
<evidence type="ECO:0000256" key="2">
    <source>
        <dbReference type="ARBA" id="ARBA00023242"/>
    </source>
</evidence>
<keyword evidence="8" id="KW-1185">Reference proteome</keyword>
<dbReference type="GO" id="GO:0000785">
    <property type="term" value="C:chromatin"/>
    <property type="evidence" value="ECO:0007669"/>
    <property type="project" value="UniProtKB-ARBA"/>
</dbReference>
<evidence type="ECO:0000259" key="5">
    <source>
        <dbReference type="PROSITE" id="PS50827"/>
    </source>
</evidence>
<feature type="domain" description="WAC" evidence="6">
    <location>
        <begin position="22"/>
        <end position="150"/>
    </location>
</feature>
<dbReference type="EMBL" id="JAGFBR010000741">
    <property type="protein sequence ID" value="KAH0437038.1"/>
    <property type="molecule type" value="Genomic_DNA"/>
</dbReference>
<comment type="caution">
    <text evidence="7">The sequence shown here is derived from an EMBL/GenBank/DDBJ whole genome shotgun (WGS) entry which is preliminary data.</text>
</comment>
<name>A0AAV7FNB3_DENCH</name>
<dbReference type="InterPro" id="IPR018501">
    <property type="entry name" value="DDT_dom"/>
</dbReference>
<protein>
    <recommendedName>
        <fullName evidence="9">DDT domain-containing protein</fullName>
    </recommendedName>
</protein>
<dbReference type="InterPro" id="IPR013136">
    <property type="entry name" value="WSTF_Acf1_Cbp146"/>
</dbReference>
<accession>A0AAV7FNB3</accession>
<dbReference type="GO" id="GO:0005634">
    <property type="term" value="C:nucleus"/>
    <property type="evidence" value="ECO:0007669"/>
    <property type="project" value="UniProtKB-SubCell"/>
</dbReference>
<evidence type="ECO:0000313" key="7">
    <source>
        <dbReference type="EMBL" id="KAH0437038.1"/>
    </source>
</evidence>
<feature type="domain" description="DDT" evidence="5">
    <location>
        <begin position="319"/>
        <end position="380"/>
    </location>
</feature>
<gene>
    <name evidence="7" type="ORF">IEQ34_026301</name>
</gene>
<dbReference type="Pfam" id="PF15613">
    <property type="entry name" value="WSD"/>
    <property type="match status" value="1"/>
</dbReference>
<reference evidence="7 8" key="1">
    <citation type="journal article" date="2021" name="Hortic Res">
        <title>Chromosome-scale assembly of the Dendrobium chrysotoxum genome enhances the understanding of orchid evolution.</title>
        <authorList>
            <person name="Zhang Y."/>
            <person name="Zhang G.Q."/>
            <person name="Zhang D."/>
            <person name="Liu X.D."/>
            <person name="Xu X.Y."/>
            <person name="Sun W.H."/>
            <person name="Yu X."/>
            <person name="Zhu X."/>
            <person name="Wang Z.W."/>
            <person name="Zhao X."/>
            <person name="Zhong W.Y."/>
            <person name="Chen H."/>
            <person name="Yin W.L."/>
            <person name="Huang T."/>
            <person name="Niu S.C."/>
            <person name="Liu Z.J."/>
        </authorList>
    </citation>
    <scope>NUCLEOTIDE SEQUENCE [LARGE SCALE GENOMIC DNA]</scope>
    <source>
        <strain evidence="7">Lindl</strain>
    </source>
</reference>
<dbReference type="Pfam" id="PF02791">
    <property type="entry name" value="DDT"/>
    <property type="match status" value="1"/>
</dbReference>
<evidence type="ECO:0000256" key="4">
    <source>
        <dbReference type="SAM" id="MobiDB-lite"/>
    </source>
</evidence>
<sequence length="719" mass="83746">MPLHKRKPFPLADPPKDLDSNELVYQVRFTKEIFRDYQEYLNRLNLYRQRLWTCKVTGKINLTYEEALVSEHNATERVQQFPGELVPRVLNMIQYRLKIVCITGPQAHRTLVDRSLFAGTLNLTDLINEIHTNLQKNLYEGIELHAKKGESVCACRIIEVMKDGEIAQCKVGWLDKLRQVTDMSVVSVEDLVRKKPPFSRSFLKAFIRESTCQISPWLVHEKLAKKHGILTDQLAGQNRVIDISRDSRKSGTKNKLNFQGNQNFRPHQKKRKTENGHESENQVEEPIIYPIDDLLVKPSADDPNYADRPSPSTDFHVPMDCVGDLLMVWNFFTSFGRLLHLWPFSLEDFEDAITHKDSELMLILESHSAILKFLIRDGGDYFTAIQNKRQKLKVKLTNWANYLCHFLEMRNKPELSDHIPIIKRGHYGLLGIHVKLGILRELVAEALITSAIRDKLDDCIEQNKVLLARKREEVKTKKEQYLQKEGDDHTKEMNPERILVNGNRNYVNSTIGSVPKYHNGDLKANGKVQSAYRKLIMENGKLPGRIEDKDDENQDKISINEQQREHLEREIEKLSIRTNCIGKDRSYNRYWFFRREGRLFVESLDSSRWGYYSTKEELDALIGSLNEKGVRERDLKRQLEKYYVKISTALQKRSKDIAQKVLMDEGELRRSARVRSQPRCSPAMAFHKYTNKWKEKPKQSKRHKKGHSVNLIFVEGTSP</sequence>
<dbReference type="PANTHER" id="PTHR15546:SF2">
    <property type="entry name" value="DDT DOMAIN-CONTAINING PROTEIN DDB_G0282237"/>
    <property type="match status" value="1"/>
</dbReference>
<feature type="region of interest" description="Disordered" evidence="4">
    <location>
        <begin position="694"/>
        <end position="719"/>
    </location>
</feature>
<dbReference type="PROSITE" id="PS51136">
    <property type="entry name" value="WAC"/>
    <property type="match status" value="1"/>
</dbReference>
<comment type="subcellular location">
    <subcellularLocation>
        <location evidence="1 3">Nucleus</location>
    </subcellularLocation>
</comment>
<organism evidence="7 8">
    <name type="scientific">Dendrobium chrysotoxum</name>
    <name type="common">Orchid</name>
    <dbReference type="NCBI Taxonomy" id="161865"/>
    <lineage>
        <taxon>Eukaryota</taxon>
        <taxon>Viridiplantae</taxon>
        <taxon>Streptophyta</taxon>
        <taxon>Embryophyta</taxon>
        <taxon>Tracheophyta</taxon>
        <taxon>Spermatophyta</taxon>
        <taxon>Magnoliopsida</taxon>
        <taxon>Liliopsida</taxon>
        <taxon>Asparagales</taxon>
        <taxon>Orchidaceae</taxon>
        <taxon>Epidendroideae</taxon>
        <taxon>Malaxideae</taxon>
        <taxon>Dendrobiinae</taxon>
        <taxon>Dendrobium</taxon>
    </lineage>
</organism>
<feature type="region of interest" description="Disordered" evidence="4">
    <location>
        <begin position="242"/>
        <end position="283"/>
    </location>
</feature>
<dbReference type="InterPro" id="IPR028941">
    <property type="entry name" value="WHIM2_dom"/>
</dbReference>
<evidence type="ECO:0000256" key="3">
    <source>
        <dbReference type="PROSITE-ProRule" id="PRU00475"/>
    </source>
</evidence>
<dbReference type="PROSITE" id="PS50827">
    <property type="entry name" value="DDT"/>
    <property type="match status" value="1"/>
</dbReference>
<dbReference type="Proteomes" id="UP000775213">
    <property type="component" value="Unassembled WGS sequence"/>
</dbReference>
<evidence type="ECO:0000256" key="1">
    <source>
        <dbReference type="ARBA" id="ARBA00004123"/>
    </source>
</evidence>
<evidence type="ECO:0008006" key="9">
    <source>
        <dbReference type="Google" id="ProtNLM"/>
    </source>
</evidence>
<dbReference type="SMART" id="SM00571">
    <property type="entry name" value="DDT"/>
    <property type="match status" value="1"/>
</dbReference>
<dbReference type="PANTHER" id="PTHR15546">
    <property type="entry name" value="BROMODOMAIN ADJACENT TO ZINC FINGER DOMAIN, 2A"/>
    <property type="match status" value="1"/>
</dbReference>
<dbReference type="AlphaFoldDB" id="A0AAV7FNB3"/>
<dbReference type="Pfam" id="PF10537">
    <property type="entry name" value="WAC_Acf1_DNA_bd"/>
    <property type="match status" value="1"/>
</dbReference>
<proteinExistence type="predicted"/>
<evidence type="ECO:0000313" key="8">
    <source>
        <dbReference type="Proteomes" id="UP000775213"/>
    </source>
</evidence>
<feature type="compositionally biased region" description="Polar residues" evidence="4">
    <location>
        <begin position="253"/>
        <end position="265"/>
    </location>
</feature>